<dbReference type="Pfam" id="PF15870">
    <property type="entry name" value="EloA-BP1"/>
    <property type="match status" value="1"/>
</dbReference>
<gene>
    <name evidence="4" type="ORF">GDO81_001068</name>
</gene>
<proteinExistence type="predicted"/>
<reference evidence="4" key="1">
    <citation type="thesis" date="2020" institute="ProQuest LLC" country="789 East Eisenhower Parkway, Ann Arbor, MI, USA">
        <title>Comparative Genomics and Chromosome Evolution.</title>
        <authorList>
            <person name="Mudd A.B."/>
        </authorList>
    </citation>
    <scope>NUCLEOTIDE SEQUENCE</scope>
    <source>
        <strain evidence="4">237g6f4</strain>
        <tissue evidence="4">Blood</tissue>
    </source>
</reference>
<name>A0AAV7DAE3_ENGPU</name>
<protein>
    <recommendedName>
        <fullName evidence="3">RNA exonuclease 1 homolog-like domain-containing protein</fullName>
    </recommendedName>
</protein>
<feature type="region of interest" description="Disordered" evidence="2">
    <location>
        <begin position="298"/>
        <end position="381"/>
    </location>
</feature>
<evidence type="ECO:0000313" key="4">
    <source>
        <dbReference type="EMBL" id="KAG8594093.1"/>
    </source>
</evidence>
<feature type="coiled-coil region" evidence="1">
    <location>
        <begin position="75"/>
        <end position="105"/>
    </location>
</feature>
<dbReference type="EMBL" id="WNYA01000001">
    <property type="protein sequence ID" value="KAG8594093.1"/>
    <property type="molecule type" value="Genomic_DNA"/>
</dbReference>
<evidence type="ECO:0000313" key="5">
    <source>
        <dbReference type="Proteomes" id="UP000824782"/>
    </source>
</evidence>
<evidence type="ECO:0000256" key="2">
    <source>
        <dbReference type="SAM" id="MobiDB-lite"/>
    </source>
</evidence>
<dbReference type="AlphaFoldDB" id="A0AAV7DAE3"/>
<dbReference type="InterPro" id="IPR031736">
    <property type="entry name" value="REXO1-like_dom"/>
</dbReference>
<evidence type="ECO:0000259" key="3">
    <source>
        <dbReference type="Pfam" id="PF15870"/>
    </source>
</evidence>
<accession>A0AAV7DAE3</accession>
<keyword evidence="5" id="KW-1185">Reference proteome</keyword>
<organism evidence="4 5">
    <name type="scientific">Engystomops pustulosus</name>
    <name type="common">Tungara frog</name>
    <name type="synonym">Physalaemus pustulosus</name>
    <dbReference type="NCBI Taxonomy" id="76066"/>
    <lineage>
        <taxon>Eukaryota</taxon>
        <taxon>Metazoa</taxon>
        <taxon>Chordata</taxon>
        <taxon>Craniata</taxon>
        <taxon>Vertebrata</taxon>
        <taxon>Euteleostomi</taxon>
        <taxon>Amphibia</taxon>
        <taxon>Batrachia</taxon>
        <taxon>Anura</taxon>
        <taxon>Neobatrachia</taxon>
        <taxon>Hyloidea</taxon>
        <taxon>Leptodactylidae</taxon>
        <taxon>Leiuperinae</taxon>
        <taxon>Engystomops</taxon>
    </lineage>
</organism>
<feature type="domain" description="RNA exonuclease 1 homolog-like" evidence="3">
    <location>
        <begin position="692"/>
        <end position="774"/>
    </location>
</feature>
<evidence type="ECO:0000256" key="1">
    <source>
        <dbReference type="SAM" id="Coils"/>
    </source>
</evidence>
<feature type="region of interest" description="Disordered" evidence="2">
    <location>
        <begin position="402"/>
        <end position="424"/>
    </location>
</feature>
<keyword evidence="1" id="KW-0175">Coiled coil</keyword>
<dbReference type="Proteomes" id="UP000824782">
    <property type="component" value="Unassembled WGS sequence"/>
</dbReference>
<feature type="compositionally biased region" description="Polar residues" evidence="2">
    <location>
        <begin position="318"/>
        <end position="334"/>
    </location>
</feature>
<feature type="compositionally biased region" description="Basic and acidic residues" evidence="2">
    <location>
        <begin position="342"/>
        <end position="365"/>
    </location>
</feature>
<sequence length="777" mass="87289">MLKNTGYFRGLQCPFRDSCFRPHCLFKHGGRGIVTAGSEKARNGTEYDPYRPELPVTTFMEEDITSAIPEHGQHILELERVNRAIEEVKSQVEREQRKYEELFETHVPSKNSLHSDTYFSFEYDPGCSGSSTSGYNPTPLNKSVKASKYTLDGVDHNVSNRVSLEYTPAPVTQISRCRTNKYVIDNSKPCTDMEYDPMLNYSARLLNKAKPGRLPKRNRSDCQDESCSPSNKRLCIQTSKCEAKFSHSEDDSMAQSPLKFGKPVPYETKQSSTSSMFESQSLITVNEMAVHYTNIDNDLKGKSLNSSNKKLKLPTKYSGRTTNTINEQKITLSKSHIKRRNKQVELKNLDSKLEDDKLKKNERPSKQTKNKKSNLESSKTTYLKVNENKLCEEKTNKLDSNSKDLEVKNGKHKSKNSKSLSLNKPNIAVPENFNVGSSKRTLSHVELFGNETSDEEDNRKNLQIANSNYSNNSQQDVLSTPKGNLSVSRSSIVMDSPEIFMDSDSDLDPMEECLRVFNECQDIKTEDKGRMVKQLVKDGSQASVSTIIPGQKKRISHVTSTSYVNERCKADPPTTATIRPYSRPTPQEICYQRIQKAQEQAAQLLAAKKVAHKSSSAQKSSSLKRIAKIPDSFSSVSCEKTEQLVGTIKTCNGSSSGVQLRTVSGMASKTKTTTVEQRRAHAPSLQSASLKRPVLPTEFGAKVPTTVRQRYLNLFIDECLMICKSQQEAFAKALEEENMVYGRSSSRNIYLNVAVNTLKKLRSKGSEKKTVSKKKVF</sequence>
<comment type="caution">
    <text evidence="4">The sequence shown here is derived from an EMBL/GenBank/DDBJ whole genome shotgun (WGS) entry which is preliminary data.</text>
</comment>